<name>A0A382DW60_9ZZZZ</name>
<dbReference type="SUPFAM" id="SSF52540">
    <property type="entry name" value="P-loop containing nucleoside triphosphate hydrolases"/>
    <property type="match status" value="1"/>
</dbReference>
<dbReference type="GO" id="GO:0030488">
    <property type="term" value="P:tRNA methylation"/>
    <property type="evidence" value="ECO:0007669"/>
    <property type="project" value="TreeGrafter"/>
</dbReference>
<dbReference type="PANTHER" id="PTHR42714:SF2">
    <property type="entry name" value="TRNA MODIFICATION GTPASE GTPBP3, MITOCHONDRIAL"/>
    <property type="match status" value="1"/>
</dbReference>
<dbReference type="CDD" id="cd04164">
    <property type="entry name" value="trmE"/>
    <property type="match status" value="1"/>
</dbReference>
<dbReference type="HAMAP" id="MF_00379">
    <property type="entry name" value="GTPase_MnmE"/>
    <property type="match status" value="1"/>
</dbReference>
<reference evidence="6" key="1">
    <citation type="submission" date="2018-05" db="EMBL/GenBank/DDBJ databases">
        <authorList>
            <person name="Lanie J.A."/>
            <person name="Ng W.-L."/>
            <person name="Kazmierczak K.M."/>
            <person name="Andrzejewski T.M."/>
            <person name="Davidsen T.M."/>
            <person name="Wayne K.J."/>
            <person name="Tettelin H."/>
            <person name="Glass J.I."/>
            <person name="Rusch D."/>
            <person name="Podicherti R."/>
            <person name="Tsui H.-C.T."/>
            <person name="Winkler M.E."/>
        </authorList>
    </citation>
    <scope>NUCLEOTIDE SEQUENCE</scope>
</reference>
<keyword evidence="4" id="KW-0342">GTP-binding</keyword>
<dbReference type="NCBIfam" id="TIGR00450">
    <property type="entry name" value="mnmE_trmE_thdF"/>
    <property type="match status" value="1"/>
</dbReference>
<sequence length="447" mass="48750">MSNKVNKLSETIAAQASAQGVSGISVIRVSGDKSKTIAKKVTGKTLLHMKAQHTDFLDSDGAVIDSVIVLFFASPASYTGEDVLEISCHGSTAVVDEILKTLYEQGARQANAGEFTKRAFLNDKLDLTQAEAVADLVESSSAETARAAKNSLEGAFSKKIFGLLDALTELRANIEASLDFPEEDLEQTGHNQQVEKMFSQTSKHYLSLLEETKVACKIREGLVVAITGEPNVGKSTLLNQLCGHERAIVNEAPGTTRDTIEVETTIDGYRVCFVDTAGLRETTNSVEQEGIRRTKETIKQADLVIEVRDAKKDNELKTKNDQKRLVVFNKTDLLKTKPKRNKANNGALFVSALTGLGIEGLVENIGNRFKKEGGVELTMTARRRHLVSLNESYDAFSAAKKKTTKNIAGDVVAEDLLQAQNSLSEITGEFTNEELLDSIFNRFCIGK</sequence>
<dbReference type="InterPro" id="IPR027417">
    <property type="entry name" value="P-loop_NTPase"/>
</dbReference>
<dbReference type="Pfam" id="PF12631">
    <property type="entry name" value="MnmE_helical"/>
    <property type="match status" value="1"/>
</dbReference>
<keyword evidence="3" id="KW-0547">Nucleotide-binding</keyword>
<accession>A0A382DW60</accession>
<dbReference type="InterPro" id="IPR031168">
    <property type="entry name" value="G_TrmE"/>
</dbReference>
<evidence type="ECO:0000256" key="1">
    <source>
        <dbReference type="ARBA" id="ARBA00011043"/>
    </source>
</evidence>
<dbReference type="AlphaFoldDB" id="A0A382DW60"/>
<gene>
    <name evidence="6" type="ORF">METZ01_LOCUS195233</name>
</gene>
<dbReference type="GO" id="GO:0005525">
    <property type="term" value="F:GTP binding"/>
    <property type="evidence" value="ECO:0007669"/>
    <property type="project" value="UniProtKB-KW"/>
</dbReference>
<dbReference type="GO" id="GO:0002098">
    <property type="term" value="P:tRNA wobble uridine modification"/>
    <property type="evidence" value="ECO:0007669"/>
    <property type="project" value="TreeGrafter"/>
</dbReference>
<dbReference type="NCBIfam" id="TIGR00231">
    <property type="entry name" value="small_GTP"/>
    <property type="match status" value="1"/>
</dbReference>
<protein>
    <recommendedName>
        <fullName evidence="5">TrmE-type G domain-containing protein</fullName>
    </recommendedName>
</protein>
<dbReference type="InterPro" id="IPR018948">
    <property type="entry name" value="GTP-bd_TrmE_N"/>
</dbReference>
<dbReference type="InterPro" id="IPR027368">
    <property type="entry name" value="MnmE_dom2"/>
</dbReference>
<feature type="domain" description="TrmE-type G" evidence="5">
    <location>
        <begin position="221"/>
        <end position="370"/>
    </location>
</feature>
<dbReference type="PANTHER" id="PTHR42714">
    <property type="entry name" value="TRNA MODIFICATION GTPASE GTPBP3"/>
    <property type="match status" value="1"/>
</dbReference>
<evidence type="ECO:0000313" key="6">
    <source>
        <dbReference type="EMBL" id="SVB42379.1"/>
    </source>
</evidence>
<keyword evidence="2" id="KW-0819">tRNA processing</keyword>
<dbReference type="InterPro" id="IPR005225">
    <property type="entry name" value="Small_GTP-bd"/>
</dbReference>
<dbReference type="InterPro" id="IPR025867">
    <property type="entry name" value="MnmE_helical"/>
</dbReference>
<comment type="similarity">
    <text evidence="1">Belongs to the TRAFAC class TrmE-Era-EngA-EngB-Septin-like GTPase superfamily. TrmE GTPase family.</text>
</comment>
<dbReference type="CDD" id="cd14858">
    <property type="entry name" value="TrmE_N"/>
    <property type="match status" value="1"/>
</dbReference>
<dbReference type="Pfam" id="PF10396">
    <property type="entry name" value="TrmE_N"/>
    <property type="match status" value="1"/>
</dbReference>
<dbReference type="InterPro" id="IPR006073">
    <property type="entry name" value="GTP-bd"/>
</dbReference>
<proteinExistence type="inferred from homology"/>
<dbReference type="InterPro" id="IPR004520">
    <property type="entry name" value="GTPase_MnmE"/>
</dbReference>
<dbReference type="GO" id="GO:0005829">
    <property type="term" value="C:cytosol"/>
    <property type="evidence" value="ECO:0007669"/>
    <property type="project" value="TreeGrafter"/>
</dbReference>
<evidence type="ECO:0000256" key="3">
    <source>
        <dbReference type="ARBA" id="ARBA00022741"/>
    </source>
</evidence>
<dbReference type="Gene3D" id="3.30.1360.120">
    <property type="entry name" value="Probable tRNA modification gtpase trme, domain 1"/>
    <property type="match status" value="1"/>
</dbReference>
<dbReference type="InterPro" id="IPR027266">
    <property type="entry name" value="TrmE/GcvT-like"/>
</dbReference>
<dbReference type="Pfam" id="PF01926">
    <property type="entry name" value="MMR_HSR1"/>
    <property type="match status" value="1"/>
</dbReference>
<dbReference type="NCBIfam" id="NF003661">
    <property type="entry name" value="PRK05291.1-3"/>
    <property type="match status" value="1"/>
</dbReference>
<dbReference type="EMBL" id="UINC01041298">
    <property type="protein sequence ID" value="SVB42379.1"/>
    <property type="molecule type" value="Genomic_DNA"/>
</dbReference>
<dbReference type="Gene3D" id="3.40.50.300">
    <property type="entry name" value="P-loop containing nucleotide triphosphate hydrolases"/>
    <property type="match status" value="1"/>
</dbReference>
<dbReference type="Gene3D" id="1.20.120.430">
    <property type="entry name" value="tRNA modification GTPase MnmE domain 2"/>
    <property type="match status" value="1"/>
</dbReference>
<dbReference type="GO" id="GO:0003924">
    <property type="term" value="F:GTPase activity"/>
    <property type="evidence" value="ECO:0007669"/>
    <property type="project" value="InterPro"/>
</dbReference>
<dbReference type="PROSITE" id="PS51709">
    <property type="entry name" value="G_TRME"/>
    <property type="match status" value="1"/>
</dbReference>
<evidence type="ECO:0000256" key="4">
    <source>
        <dbReference type="ARBA" id="ARBA00023134"/>
    </source>
</evidence>
<evidence type="ECO:0000259" key="5">
    <source>
        <dbReference type="PROSITE" id="PS51709"/>
    </source>
</evidence>
<organism evidence="6">
    <name type="scientific">marine metagenome</name>
    <dbReference type="NCBI Taxonomy" id="408172"/>
    <lineage>
        <taxon>unclassified sequences</taxon>
        <taxon>metagenomes</taxon>
        <taxon>ecological metagenomes</taxon>
    </lineage>
</organism>
<evidence type="ECO:0000256" key="2">
    <source>
        <dbReference type="ARBA" id="ARBA00022694"/>
    </source>
</evidence>